<name>A0A8J4M475_9PROT</name>
<sequence length="374" mass="40318">MWRASHARFPGPIRSSRRMSRASWARAARREKLGMNGDILDQTHEPVAAGKTIGVVVPTYNRANFLPETLDAILGQTRPPDEIIVVDDGSTDATPEVLARYAPGVRTIRITNSGDLVARNTGVRAAASDLIAFCDSDDLWRPGYLAAVARLWQAEPRTRAAYGDFVIVRDGVWGTERKFAGAPPGFWEGLRALGPDIAVFDAPILPRLIAYQPFFPSAMTVDRVFFLEAGGWDEATGVGTDFTTALRVAEDAPIGVVQTPLVGIRKHSGNISGDLQKMNLNDARVLEHVLRTRPAVRPHAALIQASIARRRRDALETAFVRGDFKSVRAIHALLPAAERGGKIAIKHAVAALPAPLARLLAGVLLAAGSARSAA</sequence>
<feature type="domain" description="Glycosyltransferase 2-like" evidence="1">
    <location>
        <begin position="55"/>
        <end position="158"/>
    </location>
</feature>
<evidence type="ECO:0000259" key="1">
    <source>
        <dbReference type="Pfam" id="PF00535"/>
    </source>
</evidence>
<dbReference type="InterPro" id="IPR001173">
    <property type="entry name" value="Glyco_trans_2-like"/>
</dbReference>
<evidence type="ECO:0000313" key="2">
    <source>
        <dbReference type="EMBL" id="HGC41647.1"/>
    </source>
</evidence>
<comment type="caution">
    <text evidence="2">The sequence shown here is derived from an EMBL/GenBank/DDBJ whole genome shotgun (WGS) entry which is preliminary data.</text>
</comment>
<accession>A0A8J4M475</accession>
<dbReference type="Gene3D" id="3.90.550.10">
    <property type="entry name" value="Spore Coat Polysaccharide Biosynthesis Protein SpsA, Chain A"/>
    <property type="match status" value="1"/>
</dbReference>
<dbReference type="AlphaFoldDB" id="A0A8J4M475"/>
<dbReference type="EMBL" id="DTQM01000003">
    <property type="protein sequence ID" value="HGC41647.1"/>
    <property type="molecule type" value="Genomic_DNA"/>
</dbReference>
<organism evidence="2">
    <name type="scientific">Acidicaldus sp</name>
    <dbReference type="NCBI Taxonomy" id="1872105"/>
    <lineage>
        <taxon>Bacteria</taxon>
        <taxon>Pseudomonadati</taxon>
        <taxon>Pseudomonadota</taxon>
        <taxon>Alphaproteobacteria</taxon>
        <taxon>Acetobacterales</taxon>
        <taxon>Acetobacteraceae</taxon>
        <taxon>Acidicaldus</taxon>
    </lineage>
</organism>
<dbReference type="CDD" id="cd00761">
    <property type="entry name" value="Glyco_tranf_GTA_type"/>
    <property type="match status" value="1"/>
</dbReference>
<dbReference type="PANTHER" id="PTHR43685:SF12">
    <property type="entry name" value="GLYCOSYL TRANSFERASE FAMILY 2"/>
    <property type="match status" value="1"/>
</dbReference>
<dbReference type="InterPro" id="IPR050834">
    <property type="entry name" value="Glycosyltransf_2"/>
</dbReference>
<dbReference type="SUPFAM" id="SSF53448">
    <property type="entry name" value="Nucleotide-diphospho-sugar transferases"/>
    <property type="match status" value="1"/>
</dbReference>
<reference evidence="2" key="1">
    <citation type="journal article" date="2020" name="mSystems">
        <title>Genome- and Community-Level Interaction Insights into Carbon Utilization and Element Cycling Functions of Hydrothermarchaeota in Hydrothermal Sediment.</title>
        <authorList>
            <person name="Zhou Z."/>
            <person name="Liu Y."/>
            <person name="Xu W."/>
            <person name="Pan J."/>
            <person name="Luo Z.H."/>
            <person name="Li M."/>
        </authorList>
    </citation>
    <scope>NUCLEOTIDE SEQUENCE</scope>
    <source>
        <strain evidence="2">SpSt-997</strain>
    </source>
</reference>
<proteinExistence type="predicted"/>
<dbReference type="InterPro" id="IPR029044">
    <property type="entry name" value="Nucleotide-diphossugar_trans"/>
</dbReference>
<dbReference type="PANTHER" id="PTHR43685">
    <property type="entry name" value="GLYCOSYLTRANSFERASE"/>
    <property type="match status" value="1"/>
</dbReference>
<gene>
    <name evidence="2" type="ORF">ENY07_00240</name>
</gene>
<protein>
    <submittedName>
        <fullName evidence="2">Glycosyltransferase</fullName>
    </submittedName>
</protein>
<dbReference type="Pfam" id="PF00535">
    <property type="entry name" value="Glycos_transf_2"/>
    <property type="match status" value="1"/>
</dbReference>